<evidence type="ECO:0000256" key="4">
    <source>
        <dbReference type="PROSITE-ProRule" id="PRU00433"/>
    </source>
</evidence>
<dbReference type="InterPro" id="IPR051459">
    <property type="entry name" value="Cytochrome_c-type_DH"/>
</dbReference>
<sequence length="303" mass="33723">MKQDNEIHGIQKSFAQTIWEKLRSMRFILLILFWMIGWTTFSLELPVAVADHSSPPKVPFRVHDFDIPENPLGESIQFGENLVMETPTFAKPYVGNGLKCRNCHLEGGIVPNAMPYIGLSGLFPTYRPRAAQVITLQERINGCFMRSLNGKPLPLDSPEMTGIVAYITWLSQEIPVGAEVEGRGTKKLASPKHKPDPERGRKLFSEKCSYCHGAEGEGSKNPDGSYLFPPLWGDDSFNIAAGMARLNTATAFIKHNMPFGQGGSLTDQEAYDIASFFTTQPRPDFPEKSQDWPKGGKPADARY</sequence>
<name>A0A7T0BWV8_9BACT</name>
<evidence type="ECO:0000256" key="3">
    <source>
        <dbReference type="ARBA" id="ARBA00023004"/>
    </source>
</evidence>
<dbReference type="GO" id="GO:0020037">
    <property type="term" value="F:heme binding"/>
    <property type="evidence" value="ECO:0007669"/>
    <property type="project" value="InterPro"/>
</dbReference>
<evidence type="ECO:0000256" key="1">
    <source>
        <dbReference type="ARBA" id="ARBA00022617"/>
    </source>
</evidence>
<dbReference type="AlphaFoldDB" id="A0A7T0BWV8"/>
<keyword evidence="6" id="KW-0472">Membrane</keyword>
<feature type="domain" description="Cytochrome c" evidence="7">
    <location>
        <begin position="195"/>
        <end position="281"/>
    </location>
</feature>
<dbReference type="PROSITE" id="PS51007">
    <property type="entry name" value="CYTC"/>
    <property type="match status" value="1"/>
</dbReference>
<keyword evidence="2 4" id="KW-0479">Metal-binding</keyword>
<dbReference type="PANTHER" id="PTHR35008">
    <property type="entry name" value="BLL4482 PROTEIN-RELATED"/>
    <property type="match status" value="1"/>
</dbReference>
<accession>A0A7T0BWV8</accession>
<feature type="region of interest" description="Disordered" evidence="5">
    <location>
        <begin position="278"/>
        <end position="303"/>
    </location>
</feature>
<dbReference type="EMBL" id="CP048685">
    <property type="protein sequence ID" value="QPJ62337.1"/>
    <property type="molecule type" value="Genomic_DNA"/>
</dbReference>
<feature type="region of interest" description="Disordered" evidence="5">
    <location>
        <begin position="181"/>
        <end position="201"/>
    </location>
</feature>
<dbReference type="InterPro" id="IPR009056">
    <property type="entry name" value="Cyt_c-like_dom"/>
</dbReference>
<dbReference type="KEGG" id="nli:G3M70_10835"/>
<evidence type="ECO:0000256" key="5">
    <source>
        <dbReference type="SAM" id="MobiDB-lite"/>
    </source>
</evidence>
<dbReference type="Pfam" id="PF00034">
    <property type="entry name" value="Cytochrom_C"/>
    <property type="match status" value="1"/>
</dbReference>
<evidence type="ECO:0000259" key="7">
    <source>
        <dbReference type="PROSITE" id="PS51007"/>
    </source>
</evidence>
<keyword evidence="1 4" id="KW-0349">Heme</keyword>
<dbReference type="InterPro" id="IPR036909">
    <property type="entry name" value="Cyt_c-like_dom_sf"/>
</dbReference>
<dbReference type="Pfam" id="PF21342">
    <property type="entry name" value="SoxA-TsdA_cyt-c"/>
    <property type="match status" value="1"/>
</dbReference>
<evidence type="ECO:0000313" key="8">
    <source>
        <dbReference type="EMBL" id="QPJ62337.1"/>
    </source>
</evidence>
<proteinExistence type="predicted"/>
<evidence type="ECO:0000256" key="2">
    <source>
        <dbReference type="ARBA" id="ARBA00022723"/>
    </source>
</evidence>
<dbReference type="GO" id="GO:0046872">
    <property type="term" value="F:metal ion binding"/>
    <property type="evidence" value="ECO:0007669"/>
    <property type="project" value="UniProtKB-KW"/>
</dbReference>
<dbReference type="Gene3D" id="1.10.760.10">
    <property type="entry name" value="Cytochrome c-like domain"/>
    <property type="match status" value="2"/>
</dbReference>
<keyword evidence="6" id="KW-0812">Transmembrane</keyword>
<evidence type="ECO:0000313" key="9">
    <source>
        <dbReference type="Proteomes" id="UP000594688"/>
    </source>
</evidence>
<dbReference type="SUPFAM" id="SSF46626">
    <property type="entry name" value="Cytochrome c"/>
    <property type="match status" value="2"/>
</dbReference>
<keyword evidence="6" id="KW-1133">Transmembrane helix</keyword>
<protein>
    <submittedName>
        <fullName evidence="8">C-type cytochrome</fullName>
    </submittedName>
</protein>
<keyword evidence="3 4" id="KW-0408">Iron</keyword>
<reference evidence="8 9" key="1">
    <citation type="submission" date="2020-02" db="EMBL/GenBank/DDBJ databases">
        <title>Genomic and physiological characterization of two novel Nitrospinaceae genera.</title>
        <authorList>
            <person name="Mueller A.J."/>
            <person name="Jung M.-Y."/>
            <person name="Strachan C.R."/>
            <person name="Herbold C.W."/>
            <person name="Kirkegaard R.H."/>
            <person name="Daims H."/>
        </authorList>
    </citation>
    <scope>NUCLEOTIDE SEQUENCE [LARGE SCALE GENOMIC DNA]</scope>
    <source>
        <strain evidence="8">EB</strain>
    </source>
</reference>
<feature type="transmembrane region" description="Helical" evidence="6">
    <location>
        <begin position="27"/>
        <end position="49"/>
    </location>
</feature>
<evidence type="ECO:0000256" key="6">
    <source>
        <dbReference type="SAM" id="Phobius"/>
    </source>
</evidence>
<organism evidence="8 9">
    <name type="scientific">Candidatus Nitronauta litoralis</name>
    <dbReference type="NCBI Taxonomy" id="2705533"/>
    <lineage>
        <taxon>Bacteria</taxon>
        <taxon>Pseudomonadati</taxon>
        <taxon>Nitrospinota/Tectimicrobiota group</taxon>
        <taxon>Nitrospinota</taxon>
        <taxon>Nitrospinia</taxon>
        <taxon>Nitrospinales</taxon>
        <taxon>Nitrospinaceae</taxon>
        <taxon>Candidatus Nitronauta</taxon>
    </lineage>
</organism>
<gene>
    <name evidence="8" type="ORF">G3M70_10835</name>
</gene>
<dbReference type="GO" id="GO:0009055">
    <property type="term" value="F:electron transfer activity"/>
    <property type="evidence" value="ECO:0007669"/>
    <property type="project" value="InterPro"/>
</dbReference>
<dbReference type="Proteomes" id="UP000594688">
    <property type="component" value="Chromosome"/>
</dbReference>
<dbReference type="PANTHER" id="PTHR35008:SF4">
    <property type="entry name" value="BLL4482 PROTEIN"/>
    <property type="match status" value="1"/>
</dbReference>